<feature type="signal peptide" evidence="3">
    <location>
        <begin position="1"/>
        <end position="18"/>
    </location>
</feature>
<evidence type="ECO:0000313" key="4">
    <source>
        <dbReference type="Proteomes" id="UP000694941"/>
    </source>
</evidence>
<reference evidence="5" key="1">
    <citation type="submission" date="2025-08" db="UniProtKB">
        <authorList>
            <consortium name="RefSeq"/>
        </authorList>
    </citation>
    <scope>IDENTIFICATION</scope>
    <source>
        <tissue evidence="5">Muscle</tissue>
    </source>
</reference>
<dbReference type="InterPro" id="IPR051963">
    <property type="entry name" value="Adhesion_GPCR_A"/>
</dbReference>
<proteinExistence type="inferred from homology"/>
<keyword evidence="4" id="KW-1185">Reference proteome</keyword>
<comment type="similarity">
    <text evidence="1">Belongs to the G-protein coupled receptor 2 family. Adhesion G-protein coupled receptor (ADGR) subfamily.</text>
</comment>
<evidence type="ECO:0000256" key="3">
    <source>
        <dbReference type="SAM" id="SignalP"/>
    </source>
</evidence>
<organism evidence="4 5">
    <name type="scientific">Limulus polyphemus</name>
    <name type="common">Atlantic horseshoe crab</name>
    <dbReference type="NCBI Taxonomy" id="6850"/>
    <lineage>
        <taxon>Eukaryota</taxon>
        <taxon>Metazoa</taxon>
        <taxon>Ecdysozoa</taxon>
        <taxon>Arthropoda</taxon>
        <taxon>Chelicerata</taxon>
        <taxon>Merostomata</taxon>
        <taxon>Xiphosura</taxon>
        <taxon>Limulidae</taxon>
        <taxon>Limulus</taxon>
    </lineage>
</organism>
<name>A0ABM1B508_LIMPO</name>
<dbReference type="PANTHER" id="PTHR45930:SF4">
    <property type="entry name" value="ADHESION G PROTEIN-COUPLED RECEPTOR A3"/>
    <property type="match status" value="1"/>
</dbReference>
<dbReference type="RefSeq" id="XP_013774961.2">
    <property type="nucleotide sequence ID" value="XM_013919507.2"/>
</dbReference>
<evidence type="ECO:0000256" key="1">
    <source>
        <dbReference type="ARBA" id="ARBA00007343"/>
    </source>
</evidence>
<feature type="chain" id="PRO_5046098062" evidence="3">
    <location>
        <begin position="19"/>
        <end position="325"/>
    </location>
</feature>
<evidence type="ECO:0000256" key="2">
    <source>
        <dbReference type="ARBA" id="ARBA00023170"/>
    </source>
</evidence>
<keyword evidence="2" id="KW-0675">Receptor</keyword>
<protein>
    <submittedName>
        <fullName evidence="5">Leucine-rich repeat and fibronectin type III domain-containing protein 1-like protein</fullName>
    </submittedName>
</protein>
<gene>
    <name evidence="5" type="primary">LOC106459842</name>
</gene>
<dbReference type="SUPFAM" id="SSF52058">
    <property type="entry name" value="L domain-like"/>
    <property type="match status" value="1"/>
</dbReference>
<accession>A0ABM1B508</accession>
<dbReference type="Proteomes" id="UP000694941">
    <property type="component" value="Unplaced"/>
</dbReference>
<evidence type="ECO:0000313" key="5">
    <source>
        <dbReference type="RefSeq" id="XP_013774961.2"/>
    </source>
</evidence>
<dbReference type="PANTHER" id="PTHR45930">
    <property type="entry name" value="G-PROTEIN COUPLED RECEPTOR 124-LIKE PROTEIN"/>
    <property type="match status" value="1"/>
</dbReference>
<dbReference type="InterPro" id="IPR032675">
    <property type="entry name" value="LRR_dom_sf"/>
</dbReference>
<dbReference type="Gene3D" id="3.80.10.10">
    <property type="entry name" value="Ribonuclease Inhibitor"/>
    <property type="match status" value="2"/>
</dbReference>
<dbReference type="GeneID" id="106459842"/>
<sequence length="325" mass="37157">MIVVNFVLLIFLCGSVWMKKCLPAEEIFPCVCQEEPNEENLSNILLKCFQISDEQVLEEVIGKFRGLSIYELKIEKSSLPYLPHGLLSNISLSKFILSETTLPALIPPIPGPSPFQGLDKVLNLFQVSQCVGLNGWELGALGNLQNLESFIVKDSDLHFVTDKFNQFLTKKMIFFTISNNKIKYIDDKAFTNLMGIEIFDISGNGISELKRSMFPRPASKLNFLNLAVNNLQMLPEDFFEDMPSLKFLLLQENKLQTLPSEPFKILFENYGNFFFSGNPIVCDCRLRWITMMVPRPKINMKCAWPPDLMDVSFNEIETQQLVCRL</sequence>
<keyword evidence="3" id="KW-0732">Signal</keyword>